<evidence type="ECO:0000313" key="9">
    <source>
        <dbReference type="Proteomes" id="UP001368500"/>
    </source>
</evidence>
<dbReference type="Proteomes" id="UP001368500">
    <property type="component" value="Unassembled WGS sequence"/>
</dbReference>
<dbReference type="InterPro" id="IPR006311">
    <property type="entry name" value="TAT_signal"/>
</dbReference>
<dbReference type="PROSITE" id="PS00138">
    <property type="entry name" value="SUBTILASE_SER"/>
    <property type="match status" value="1"/>
</dbReference>
<dbReference type="PROSITE" id="PS51318">
    <property type="entry name" value="TAT"/>
    <property type="match status" value="1"/>
</dbReference>
<dbReference type="PANTHER" id="PTHR43806">
    <property type="entry name" value="PEPTIDASE S8"/>
    <property type="match status" value="1"/>
</dbReference>
<dbReference type="InterPro" id="IPR015500">
    <property type="entry name" value="Peptidase_S8_subtilisin-rel"/>
</dbReference>
<evidence type="ECO:0000313" key="8">
    <source>
        <dbReference type="EMBL" id="MEK8028355.1"/>
    </source>
</evidence>
<dbReference type="PANTHER" id="PTHR43806:SF11">
    <property type="entry name" value="CEREVISIN-RELATED"/>
    <property type="match status" value="1"/>
</dbReference>
<evidence type="ECO:0000256" key="4">
    <source>
        <dbReference type="ARBA" id="ARBA00022825"/>
    </source>
</evidence>
<evidence type="ECO:0000259" key="7">
    <source>
        <dbReference type="Pfam" id="PF00082"/>
    </source>
</evidence>
<dbReference type="Gene3D" id="3.40.50.200">
    <property type="entry name" value="Peptidase S8/S53 domain"/>
    <property type="match status" value="1"/>
</dbReference>
<dbReference type="RefSeq" id="WP_341376142.1">
    <property type="nucleotide sequence ID" value="NZ_JBBUTF010000023.1"/>
</dbReference>
<keyword evidence="3 5" id="KW-0378">Hydrolase</keyword>
<feature type="chain" id="PRO_5045649037" evidence="6">
    <location>
        <begin position="38"/>
        <end position="600"/>
    </location>
</feature>
<dbReference type="PROSITE" id="PS51892">
    <property type="entry name" value="SUBTILASE"/>
    <property type="match status" value="1"/>
</dbReference>
<comment type="similarity">
    <text evidence="1 5">Belongs to the peptidase S8 family.</text>
</comment>
<organism evidence="8 9">
    <name type="scientific">Pseudaquabacterium rugosum</name>
    <dbReference type="NCBI Taxonomy" id="2984194"/>
    <lineage>
        <taxon>Bacteria</taxon>
        <taxon>Pseudomonadati</taxon>
        <taxon>Pseudomonadota</taxon>
        <taxon>Betaproteobacteria</taxon>
        <taxon>Burkholderiales</taxon>
        <taxon>Sphaerotilaceae</taxon>
        <taxon>Pseudaquabacterium</taxon>
    </lineage>
</organism>
<evidence type="ECO:0000256" key="5">
    <source>
        <dbReference type="PROSITE-ProRule" id="PRU01240"/>
    </source>
</evidence>
<proteinExistence type="inferred from homology"/>
<feature type="signal peptide" evidence="6">
    <location>
        <begin position="1"/>
        <end position="37"/>
    </location>
</feature>
<dbReference type="InterPro" id="IPR022398">
    <property type="entry name" value="Peptidase_S8_His-AS"/>
</dbReference>
<dbReference type="SUPFAM" id="SSF52743">
    <property type="entry name" value="Subtilisin-like"/>
    <property type="match status" value="1"/>
</dbReference>
<dbReference type="EMBL" id="JBBUTF010000023">
    <property type="protein sequence ID" value="MEK8028355.1"/>
    <property type="molecule type" value="Genomic_DNA"/>
</dbReference>
<protein>
    <submittedName>
        <fullName evidence="8">S8 family serine peptidase</fullName>
    </submittedName>
</protein>
<evidence type="ECO:0000256" key="1">
    <source>
        <dbReference type="ARBA" id="ARBA00011073"/>
    </source>
</evidence>
<dbReference type="InterPro" id="IPR023828">
    <property type="entry name" value="Peptidase_S8_Ser-AS"/>
</dbReference>
<reference evidence="8 9" key="1">
    <citation type="submission" date="2024-04" db="EMBL/GenBank/DDBJ databases">
        <title>Novel species of the genus Ideonella isolated from streams.</title>
        <authorList>
            <person name="Lu H."/>
        </authorList>
    </citation>
    <scope>NUCLEOTIDE SEQUENCE [LARGE SCALE GENOMIC DNA]</scope>
    <source>
        <strain evidence="8 9">BYS139W</strain>
    </source>
</reference>
<comment type="caution">
    <text evidence="8">The sequence shown here is derived from an EMBL/GenBank/DDBJ whole genome shotgun (WGS) entry which is preliminary data.</text>
</comment>
<dbReference type="Gene3D" id="2.60.120.380">
    <property type="match status" value="1"/>
</dbReference>
<feature type="active site" description="Charge relay system" evidence="5">
    <location>
        <position position="415"/>
    </location>
</feature>
<dbReference type="Pfam" id="PF00082">
    <property type="entry name" value="Peptidase_S8"/>
    <property type="match status" value="1"/>
</dbReference>
<evidence type="ECO:0000256" key="2">
    <source>
        <dbReference type="ARBA" id="ARBA00022670"/>
    </source>
</evidence>
<evidence type="ECO:0000256" key="6">
    <source>
        <dbReference type="SAM" id="SignalP"/>
    </source>
</evidence>
<dbReference type="InterPro" id="IPR036852">
    <property type="entry name" value="Peptidase_S8/S53_dom_sf"/>
</dbReference>
<gene>
    <name evidence="8" type="ORF">AACH11_20540</name>
</gene>
<accession>A0ABU9BI71</accession>
<dbReference type="PRINTS" id="PR00723">
    <property type="entry name" value="SUBTILISIN"/>
</dbReference>
<feature type="active site" description="Charge relay system" evidence="5">
    <location>
        <position position="175"/>
    </location>
</feature>
<sequence length="600" mass="58853">MSDRVSAPLPSPRRLLILSAIAAAAALCGSVLSPARAAESTTALLTDRLIIKYRSGSAAERSPDSQTMARAHEAVQRGGVQMTRLRATAQAAQVMQLDRAVSAAGARALAASVMSADSDIEYAEPDLVLQHASTTQPNDASYGSQWALWEATAGIRAPAAWASTTGGNTVVAVVDTGYRPHADLVARIVTGHDFISSATIAADGNARDGDALDAGDGVAAGACGSGSAAAASSWHGTHVAGTIAAVADNGSGVAGVAPGARIQPLRVLGQCGGYTSDIADAITWASGGTVSGLSANPTVARVINLSLGGTGSCGTTLQTAITGARSRGALVVVAAGNAATAASSATPANCQGTTVVAAVGRTGARAYYSNYGAPVALAAPGGDMRSGAADGILSTLNTGTTTPGADTLAWYQGTSMATPHVAGTAALMLGRNPALTVEQLDQLLRSSARAFPVACSGCGAGLLDAGAAVAAAAAAAVPVATRVSETTAANDSLATGQTVSGDTLAISGSLSASTDVDHYRISVAAGRTLGARLSPASTLGATVKVYTSAGTLVGSATSSASGAQAYALASHTGTAAATYVVAVSRASGARSGSYALQLRQ</sequence>
<keyword evidence="6" id="KW-0732">Signal</keyword>
<keyword evidence="2 5" id="KW-0645">Protease</keyword>
<feature type="domain" description="Peptidase S8/S53" evidence="7">
    <location>
        <begin position="167"/>
        <end position="460"/>
    </location>
</feature>
<dbReference type="InterPro" id="IPR000209">
    <property type="entry name" value="Peptidase_S8/S53_dom"/>
</dbReference>
<feature type="active site" description="Charge relay system" evidence="5">
    <location>
        <position position="235"/>
    </location>
</feature>
<keyword evidence="4 5" id="KW-0720">Serine protease</keyword>
<name>A0ABU9BI71_9BURK</name>
<keyword evidence="9" id="KW-1185">Reference proteome</keyword>
<evidence type="ECO:0000256" key="3">
    <source>
        <dbReference type="ARBA" id="ARBA00022801"/>
    </source>
</evidence>
<dbReference type="PROSITE" id="PS00137">
    <property type="entry name" value="SUBTILASE_HIS"/>
    <property type="match status" value="1"/>
</dbReference>
<dbReference type="InterPro" id="IPR050131">
    <property type="entry name" value="Peptidase_S8_subtilisin-like"/>
</dbReference>